<name>A0A0J8B2J8_BETVV</name>
<gene>
    <name evidence="1" type="ORF">BVRB_025080</name>
</gene>
<dbReference type="AlphaFoldDB" id="A0A0J8B2J8"/>
<accession>A0A0J8B2J8</accession>
<organism evidence="1 2">
    <name type="scientific">Beta vulgaris subsp. vulgaris</name>
    <name type="common">Beet</name>
    <dbReference type="NCBI Taxonomy" id="3555"/>
    <lineage>
        <taxon>Eukaryota</taxon>
        <taxon>Viridiplantae</taxon>
        <taxon>Streptophyta</taxon>
        <taxon>Embryophyta</taxon>
        <taxon>Tracheophyta</taxon>
        <taxon>Spermatophyta</taxon>
        <taxon>Magnoliopsida</taxon>
        <taxon>eudicotyledons</taxon>
        <taxon>Gunneridae</taxon>
        <taxon>Pentapetalae</taxon>
        <taxon>Caryophyllales</taxon>
        <taxon>Chenopodiaceae</taxon>
        <taxon>Betoideae</taxon>
        <taxon>Beta</taxon>
    </lineage>
</organism>
<proteinExistence type="predicted"/>
<protein>
    <submittedName>
        <fullName evidence="1">Uncharacterized protein</fullName>
    </submittedName>
</protein>
<dbReference type="Gramene" id="KMS94072">
    <property type="protein sequence ID" value="KMS94072"/>
    <property type="gene ID" value="BVRB_025080"/>
</dbReference>
<keyword evidence="2" id="KW-1185">Reference proteome</keyword>
<dbReference type="EMBL" id="KQ096419">
    <property type="protein sequence ID" value="KMS94072.1"/>
    <property type="molecule type" value="Genomic_DNA"/>
</dbReference>
<evidence type="ECO:0000313" key="1">
    <source>
        <dbReference type="EMBL" id="KMS94072.1"/>
    </source>
</evidence>
<reference evidence="1 2" key="1">
    <citation type="journal article" date="2014" name="Nature">
        <title>The genome of the recently domesticated crop plant sugar beet (Beta vulgaris).</title>
        <authorList>
            <person name="Dohm J.C."/>
            <person name="Minoche A.E."/>
            <person name="Holtgrawe D."/>
            <person name="Capella-Gutierrez S."/>
            <person name="Zakrzewski F."/>
            <person name="Tafer H."/>
            <person name="Rupp O."/>
            <person name="Sorensen T.R."/>
            <person name="Stracke R."/>
            <person name="Reinhardt R."/>
            <person name="Goesmann A."/>
            <person name="Kraft T."/>
            <person name="Schulz B."/>
            <person name="Stadler P.F."/>
            <person name="Schmidt T."/>
            <person name="Gabaldon T."/>
            <person name="Lehrach H."/>
            <person name="Weisshaar B."/>
            <person name="Himmelbauer H."/>
        </authorList>
    </citation>
    <scope>NUCLEOTIDE SEQUENCE [LARGE SCALE GENOMIC DNA]</scope>
    <source>
        <tissue evidence="1">Taproot</tissue>
    </source>
</reference>
<evidence type="ECO:0000313" key="2">
    <source>
        <dbReference type="Proteomes" id="UP000035740"/>
    </source>
</evidence>
<sequence length="152" mass="17169">MPAMAASVTSNAAIAELHQSLRFMLKRWRESRQASEHDVKPSLDPIRGYLAKVDSKLSEMMLWDEILLEITRRPGLCCGHGALITLLKALRSQITDLTSAVALLTSEAKKRAAYDWTVRVYHPRVSISLQKTHSLTNCQRENLAFSDKHLKL</sequence>
<dbReference type="Proteomes" id="UP000035740">
    <property type="component" value="Unassembled WGS sequence"/>
</dbReference>